<dbReference type="OrthoDB" id="2903273at2"/>
<evidence type="ECO:0000256" key="1">
    <source>
        <dbReference type="SAM" id="Phobius"/>
    </source>
</evidence>
<proteinExistence type="predicted"/>
<dbReference type="AlphaFoldDB" id="A0A4Q9DL74"/>
<gene>
    <name evidence="2" type="ORF">EYB31_24245</name>
</gene>
<organism evidence="2 3">
    <name type="scientific">Paenibacillus thalictri</name>
    <dbReference type="NCBI Taxonomy" id="2527873"/>
    <lineage>
        <taxon>Bacteria</taxon>
        <taxon>Bacillati</taxon>
        <taxon>Bacillota</taxon>
        <taxon>Bacilli</taxon>
        <taxon>Bacillales</taxon>
        <taxon>Paenibacillaceae</taxon>
        <taxon>Paenibacillus</taxon>
    </lineage>
</organism>
<evidence type="ECO:0000313" key="2">
    <source>
        <dbReference type="EMBL" id="TBL75123.1"/>
    </source>
</evidence>
<keyword evidence="1" id="KW-1133">Transmembrane helix</keyword>
<dbReference type="RefSeq" id="WP_131016019.1">
    <property type="nucleotide sequence ID" value="NZ_SIRE01000018.1"/>
</dbReference>
<sequence>MKRYIFMIVVSCMSILLLLYGVWDAYQPRVGPIGNGPDDSVILKWFLLHILSPVCFLLTAIIGIYQLKKKK</sequence>
<keyword evidence="3" id="KW-1185">Reference proteome</keyword>
<dbReference type="EMBL" id="SIRE01000018">
    <property type="protein sequence ID" value="TBL75123.1"/>
    <property type="molecule type" value="Genomic_DNA"/>
</dbReference>
<protein>
    <submittedName>
        <fullName evidence="2">Uncharacterized protein</fullName>
    </submittedName>
</protein>
<reference evidence="2 3" key="1">
    <citation type="submission" date="2019-02" db="EMBL/GenBank/DDBJ databases">
        <title>Paenibacillus sp. nov., isolated from surface-sterilized tissue of Thalictrum simplex L.</title>
        <authorList>
            <person name="Tuo L."/>
        </authorList>
    </citation>
    <scope>NUCLEOTIDE SEQUENCE [LARGE SCALE GENOMIC DNA]</scope>
    <source>
        <strain evidence="2 3">N2SHLJ1</strain>
    </source>
</reference>
<name>A0A4Q9DL74_9BACL</name>
<feature type="transmembrane region" description="Helical" evidence="1">
    <location>
        <begin position="43"/>
        <end position="65"/>
    </location>
</feature>
<comment type="caution">
    <text evidence="2">The sequence shown here is derived from an EMBL/GenBank/DDBJ whole genome shotgun (WGS) entry which is preliminary data.</text>
</comment>
<accession>A0A4Q9DL74</accession>
<evidence type="ECO:0000313" key="3">
    <source>
        <dbReference type="Proteomes" id="UP000293142"/>
    </source>
</evidence>
<dbReference type="Proteomes" id="UP000293142">
    <property type="component" value="Unassembled WGS sequence"/>
</dbReference>
<keyword evidence="1" id="KW-0812">Transmembrane</keyword>
<keyword evidence="1" id="KW-0472">Membrane</keyword>
<feature type="transmembrane region" description="Helical" evidence="1">
    <location>
        <begin position="5"/>
        <end position="23"/>
    </location>
</feature>